<feature type="transmembrane region" description="Helical" evidence="1">
    <location>
        <begin position="358"/>
        <end position="377"/>
    </location>
</feature>
<feature type="transmembrane region" description="Helical" evidence="1">
    <location>
        <begin position="418"/>
        <end position="434"/>
    </location>
</feature>
<dbReference type="EMBL" id="CP038462">
    <property type="protein sequence ID" value="QCC77193.1"/>
    <property type="molecule type" value="Genomic_DNA"/>
</dbReference>
<keyword evidence="3" id="KW-0012">Acyltransferase</keyword>
<protein>
    <submittedName>
        <fullName evidence="3">Acyltransferase</fullName>
    </submittedName>
</protein>
<keyword evidence="3" id="KW-0808">Transferase</keyword>
<accession>A0A4P7UAS0</accession>
<dbReference type="Proteomes" id="UP000297025">
    <property type="component" value="Chromosome"/>
</dbReference>
<feature type="transmembrane region" description="Helical" evidence="1">
    <location>
        <begin position="318"/>
        <end position="338"/>
    </location>
</feature>
<feature type="transmembrane region" description="Helical" evidence="1">
    <location>
        <begin position="207"/>
        <end position="226"/>
    </location>
</feature>
<feature type="transmembrane region" description="Helical" evidence="1">
    <location>
        <begin position="183"/>
        <end position="201"/>
    </location>
</feature>
<evidence type="ECO:0000313" key="3">
    <source>
        <dbReference type="EMBL" id="QCC77193.1"/>
    </source>
</evidence>
<sequence>MSMQPGHFVGPSLSALGKEVVARTPSDRDRVVDLVRACALLLVVLGHWLKQGLYVDDVGELRRAGLLGQAEWTHPLTWVFQVMPLVFAVGGFVNGLSWRRESARGTSYGAWLRHRVRRLTAPLVPLMLLWAAAPLVAPAVGLGPDWLHVASKTSLVATWFLAAYLVVVALVPATYALWQRWRWASIIAGVVVAVDVASLGMDLPWVGGLNALVVWGTLHQCGYAWLECRRRASPLLMAGVAGSLLVALTALVVVGPYGVSMVGVDGYGVNNTAPPRLTILVLGCAQVAGVMALEPLLRRLAAVPAIWVAVVLVDRRAMTLYLWHLTCLSLLAAVSLSLGGLGLRAIPASEEWWWGRPAWLLLLLVATVVAVALLGRWEESSPATDTPGSTARAVAEVVAVVTCVAYLASYGVGRQSDGAGGLVALLCAVSVLAARRWDATARRSVTGTSRP</sequence>
<feature type="transmembrane region" description="Helical" evidence="1">
    <location>
        <begin position="235"/>
        <end position="257"/>
    </location>
</feature>
<dbReference type="OrthoDB" id="8206682at2"/>
<reference evidence="3 4" key="1">
    <citation type="journal article" date="2008" name="Int. J. Syst. Evol. Microbiol.">
        <title>Nocardioides daphniae sp. nov., isolated from Daphnia cucullata (Crustacea: Cladocera).</title>
        <authorList>
            <person name="Toth E.M."/>
            <person name="Keki Z."/>
            <person name="Homonnay Z.G."/>
            <person name="Borsodi A.K."/>
            <person name="Marialigeti K."/>
            <person name="Schumann P."/>
        </authorList>
    </citation>
    <scope>NUCLEOTIDE SEQUENCE [LARGE SCALE GENOMIC DNA]</scope>
    <source>
        <strain evidence="3 4">JCM 16608</strain>
    </source>
</reference>
<dbReference type="InterPro" id="IPR002656">
    <property type="entry name" value="Acyl_transf_3_dom"/>
</dbReference>
<name>A0A4P7UAS0_9ACTN</name>
<feature type="transmembrane region" description="Helical" evidence="1">
    <location>
        <begin position="119"/>
        <end position="137"/>
    </location>
</feature>
<keyword evidence="1" id="KW-0812">Transmembrane</keyword>
<evidence type="ECO:0000313" key="4">
    <source>
        <dbReference type="Proteomes" id="UP000297025"/>
    </source>
</evidence>
<dbReference type="GO" id="GO:0016747">
    <property type="term" value="F:acyltransferase activity, transferring groups other than amino-acyl groups"/>
    <property type="evidence" value="ECO:0007669"/>
    <property type="project" value="InterPro"/>
</dbReference>
<dbReference type="AlphaFoldDB" id="A0A4P7UAS0"/>
<evidence type="ECO:0000256" key="1">
    <source>
        <dbReference type="SAM" id="Phobius"/>
    </source>
</evidence>
<feature type="transmembrane region" description="Helical" evidence="1">
    <location>
        <begin position="78"/>
        <end position="98"/>
    </location>
</feature>
<feature type="transmembrane region" description="Helical" evidence="1">
    <location>
        <begin position="157"/>
        <end position="178"/>
    </location>
</feature>
<proteinExistence type="predicted"/>
<feature type="domain" description="Acyltransferase 3" evidence="2">
    <location>
        <begin position="32"/>
        <end position="374"/>
    </location>
</feature>
<evidence type="ECO:0000259" key="2">
    <source>
        <dbReference type="Pfam" id="PF01757"/>
    </source>
</evidence>
<gene>
    <name evidence="3" type="ORF">E2C04_08195</name>
</gene>
<dbReference type="Pfam" id="PF01757">
    <property type="entry name" value="Acyl_transf_3"/>
    <property type="match status" value="1"/>
</dbReference>
<organism evidence="3 4">
    <name type="scientific">Nocardioides daphniae</name>
    <dbReference type="NCBI Taxonomy" id="402297"/>
    <lineage>
        <taxon>Bacteria</taxon>
        <taxon>Bacillati</taxon>
        <taxon>Actinomycetota</taxon>
        <taxon>Actinomycetes</taxon>
        <taxon>Propionibacteriales</taxon>
        <taxon>Nocardioidaceae</taxon>
        <taxon>Nocardioides</taxon>
    </lineage>
</organism>
<keyword evidence="1" id="KW-1133">Transmembrane helix</keyword>
<feature type="transmembrane region" description="Helical" evidence="1">
    <location>
        <begin position="389"/>
        <end position="412"/>
    </location>
</feature>
<dbReference type="KEGG" id="ndp:E2C04_08195"/>
<keyword evidence="1" id="KW-0472">Membrane</keyword>